<dbReference type="InterPro" id="IPR050277">
    <property type="entry name" value="Sodium:Solute_Symporter"/>
</dbReference>
<keyword evidence="4" id="KW-1003">Cell membrane</keyword>
<name>A0A7G9GZ24_9FUSO</name>
<keyword evidence="10 14" id="KW-0472">Membrane</keyword>
<dbReference type="PROSITE" id="PS50283">
    <property type="entry name" value="NA_SOLUT_SYMP_3"/>
    <property type="match status" value="1"/>
</dbReference>
<dbReference type="GO" id="GO:0005886">
    <property type="term" value="C:plasma membrane"/>
    <property type="evidence" value="ECO:0007669"/>
    <property type="project" value="UniProtKB-SubCell"/>
</dbReference>
<protein>
    <submittedName>
        <fullName evidence="15">Sodium:solute symporter family protein</fullName>
    </submittedName>
</protein>
<evidence type="ECO:0000256" key="7">
    <source>
        <dbReference type="ARBA" id="ARBA00022989"/>
    </source>
</evidence>
<dbReference type="KEGG" id="fho:H9Q81_04345"/>
<dbReference type="PANTHER" id="PTHR48086">
    <property type="entry name" value="SODIUM/PROLINE SYMPORTER-RELATED"/>
    <property type="match status" value="1"/>
</dbReference>
<gene>
    <name evidence="15" type="ORF">H9Q81_04345</name>
</gene>
<dbReference type="InterPro" id="IPR038377">
    <property type="entry name" value="Na/Glc_symporter_sf"/>
</dbReference>
<keyword evidence="8" id="KW-0915">Sodium</keyword>
<keyword evidence="6" id="KW-0769">Symport</keyword>
<evidence type="ECO:0000256" key="12">
    <source>
        <dbReference type="ARBA" id="ARBA00033708"/>
    </source>
</evidence>
<feature type="transmembrane region" description="Helical" evidence="14">
    <location>
        <begin position="144"/>
        <end position="163"/>
    </location>
</feature>
<evidence type="ECO:0000256" key="10">
    <source>
        <dbReference type="ARBA" id="ARBA00023136"/>
    </source>
</evidence>
<dbReference type="RefSeq" id="WP_101473797.1">
    <property type="nucleotide sequence ID" value="NZ_CP060637.1"/>
</dbReference>
<feature type="transmembrane region" description="Helical" evidence="14">
    <location>
        <begin position="6"/>
        <end position="25"/>
    </location>
</feature>
<dbReference type="Pfam" id="PF00474">
    <property type="entry name" value="SSF"/>
    <property type="match status" value="1"/>
</dbReference>
<evidence type="ECO:0000313" key="16">
    <source>
        <dbReference type="Proteomes" id="UP000515913"/>
    </source>
</evidence>
<dbReference type="CDD" id="cd10322">
    <property type="entry name" value="SLC5sbd"/>
    <property type="match status" value="1"/>
</dbReference>
<feature type="transmembrane region" description="Helical" evidence="14">
    <location>
        <begin position="175"/>
        <end position="193"/>
    </location>
</feature>
<evidence type="ECO:0000256" key="14">
    <source>
        <dbReference type="SAM" id="Phobius"/>
    </source>
</evidence>
<dbReference type="EMBL" id="CP060637">
    <property type="protein sequence ID" value="QNM16056.1"/>
    <property type="molecule type" value="Genomic_DNA"/>
</dbReference>
<dbReference type="GO" id="GO:0015293">
    <property type="term" value="F:symporter activity"/>
    <property type="evidence" value="ECO:0007669"/>
    <property type="project" value="UniProtKB-KW"/>
</dbReference>
<evidence type="ECO:0000256" key="11">
    <source>
        <dbReference type="ARBA" id="ARBA00023201"/>
    </source>
</evidence>
<keyword evidence="5 14" id="KW-0812">Transmembrane</keyword>
<dbReference type="AlphaFoldDB" id="A0A7G9GZ24"/>
<keyword evidence="7 14" id="KW-1133">Transmembrane helix</keyword>
<evidence type="ECO:0000256" key="9">
    <source>
        <dbReference type="ARBA" id="ARBA00023065"/>
    </source>
</evidence>
<dbReference type="GO" id="GO:0006814">
    <property type="term" value="P:sodium ion transport"/>
    <property type="evidence" value="ECO:0007669"/>
    <property type="project" value="UniProtKB-KW"/>
</dbReference>
<evidence type="ECO:0000256" key="1">
    <source>
        <dbReference type="ARBA" id="ARBA00004651"/>
    </source>
</evidence>
<comment type="similarity">
    <text evidence="2 13">Belongs to the sodium:solute symporter (SSF) (TC 2.A.21) family.</text>
</comment>
<feature type="transmembrane region" description="Helical" evidence="14">
    <location>
        <begin position="289"/>
        <end position="314"/>
    </location>
</feature>
<evidence type="ECO:0000256" key="8">
    <source>
        <dbReference type="ARBA" id="ARBA00023053"/>
    </source>
</evidence>
<keyword evidence="16" id="KW-1185">Reference proteome</keyword>
<feature type="transmembrane region" description="Helical" evidence="14">
    <location>
        <begin position="247"/>
        <end position="269"/>
    </location>
</feature>
<keyword evidence="3" id="KW-0813">Transport</keyword>
<organism evidence="15 16">
    <name type="scientific">Fusobacterium hominis</name>
    <dbReference type="NCBI Taxonomy" id="2764326"/>
    <lineage>
        <taxon>Bacteria</taxon>
        <taxon>Fusobacteriati</taxon>
        <taxon>Fusobacteriota</taxon>
        <taxon>Fusobacteriia</taxon>
        <taxon>Fusobacteriales</taxon>
        <taxon>Fusobacteriaceae</taxon>
        <taxon>Fusobacterium</taxon>
    </lineage>
</organism>
<dbReference type="PANTHER" id="PTHR48086:SF3">
    <property type="entry name" value="SODIUM_PROLINE SYMPORTER"/>
    <property type="match status" value="1"/>
</dbReference>
<feature type="transmembrane region" description="Helical" evidence="14">
    <location>
        <begin position="335"/>
        <end position="353"/>
    </location>
</feature>
<feature type="transmembrane region" description="Helical" evidence="14">
    <location>
        <begin position="415"/>
        <end position="431"/>
    </location>
</feature>
<feature type="transmembrane region" description="Helical" evidence="14">
    <location>
        <begin position="66"/>
        <end position="87"/>
    </location>
</feature>
<evidence type="ECO:0000256" key="13">
    <source>
        <dbReference type="RuleBase" id="RU362091"/>
    </source>
</evidence>
<evidence type="ECO:0000256" key="3">
    <source>
        <dbReference type="ARBA" id="ARBA00022448"/>
    </source>
</evidence>
<evidence type="ECO:0000256" key="2">
    <source>
        <dbReference type="ARBA" id="ARBA00006434"/>
    </source>
</evidence>
<comment type="subcellular location">
    <subcellularLocation>
        <location evidence="1">Cell membrane</location>
        <topology evidence="1">Multi-pass membrane protein</topology>
    </subcellularLocation>
</comment>
<feature type="transmembrane region" description="Helical" evidence="14">
    <location>
        <begin position="37"/>
        <end position="60"/>
    </location>
</feature>
<keyword evidence="11" id="KW-0739">Sodium transport</keyword>
<evidence type="ECO:0000313" key="15">
    <source>
        <dbReference type="EMBL" id="QNM16056.1"/>
    </source>
</evidence>
<reference evidence="15 16" key="1">
    <citation type="submission" date="2020-08" db="EMBL/GenBank/DDBJ databases">
        <authorList>
            <person name="Liu C."/>
            <person name="Sun Q."/>
        </authorList>
    </citation>
    <scope>NUCLEOTIDE SEQUENCE [LARGE SCALE GENOMIC DNA]</scope>
    <source>
        <strain evidence="15 16">NSJ-57</strain>
    </source>
</reference>
<evidence type="ECO:0000256" key="5">
    <source>
        <dbReference type="ARBA" id="ARBA00022692"/>
    </source>
</evidence>
<proteinExistence type="inferred from homology"/>
<sequence>MREIILILYFFIVVIVGFISFGQIKNNKDFFIAGKNAGVYQVAGSLLASILGSSAILGSVDFAYDVGWAGSWLMLCGALGLLILYPLTKFIKNFQGYNLPDLLGNFYGEEVQRISSFIIPIAWLGIVASQIMGAAKIITIISTFTYIEGVWLSGFVFIVYTILGGQFSIIKTDIIQLIFILLGLLVVFFYISSEPLTKEALPLINHKFGYIDLLVMILTYSTTYIVGPDIYSRLFCAKNEKTMKMSILIAIVVLIPLGFILAKLGIYGAEMFTDVGKNSVLLMIADSKLPNILSFLLYLALLSAVISSADTTLLTASSLFTQGLIKNLKSEKAVFISRVLTAAFGVGAIIIALKMKYILSTLLMALTIYSGAFIIPTFVGMFGYRARKEVVITAIVVGGFVATLGKYYPGNTGKYIAIAAFILNGLILYFGKKLVK</sequence>
<dbReference type="Proteomes" id="UP000515913">
    <property type="component" value="Chromosome"/>
</dbReference>
<accession>A0A7G9GZ24</accession>
<feature type="transmembrane region" description="Helical" evidence="14">
    <location>
        <begin position="208"/>
        <end position="226"/>
    </location>
</feature>
<feature type="transmembrane region" description="Helical" evidence="14">
    <location>
        <begin position="390"/>
        <end position="409"/>
    </location>
</feature>
<dbReference type="InterPro" id="IPR001734">
    <property type="entry name" value="Na/solute_symporter"/>
</dbReference>
<dbReference type="Gene3D" id="1.20.1730.10">
    <property type="entry name" value="Sodium/glucose cotransporter"/>
    <property type="match status" value="1"/>
</dbReference>
<feature type="transmembrane region" description="Helical" evidence="14">
    <location>
        <begin position="359"/>
        <end position="383"/>
    </location>
</feature>
<evidence type="ECO:0000256" key="6">
    <source>
        <dbReference type="ARBA" id="ARBA00022847"/>
    </source>
</evidence>
<evidence type="ECO:0000256" key="4">
    <source>
        <dbReference type="ARBA" id="ARBA00022475"/>
    </source>
</evidence>
<feature type="transmembrane region" description="Helical" evidence="14">
    <location>
        <begin position="117"/>
        <end position="138"/>
    </location>
</feature>
<keyword evidence="9" id="KW-0406">Ion transport</keyword>
<comment type="catalytic activity">
    <reaction evidence="12">
        <text>L-proline(in) + Na(+)(in) = L-proline(out) + Na(+)(out)</text>
        <dbReference type="Rhea" id="RHEA:28967"/>
        <dbReference type="ChEBI" id="CHEBI:29101"/>
        <dbReference type="ChEBI" id="CHEBI:60039"/>
    </reaction>
</comment>